<protein>
    <recommendedName>
        <fullName evidence="2">Ubiquitin-like domain-containing protein</fullName>
    </recommendedName>
</protein>
<evidence type="ECO:0000256" key="1">
    <source>
        <dbReference type="SAM" id="MobiDB-lite"/>
    </source>
</evidence>
<dbReference type="InterPro" id="IPR000626">
    <property type="entry name" value="Ubiquitin-like_dom"/>
</dbReference>
<dbReference type="Pfam" id="PF11976">
    <property type="entry name" value="Rad60-SLD"/>
    <property type="match status" value="1"/>
</dbReference>
<dbReference type="EMBL" id="AP024417">
    <property type="protein sequence ID" value="BCR84969.1"/>
    <property type="molecule type" value="Genomic_DNA"/>
</dbReference>
<dbReference type="Proteomes" id="UP000637239">
    <property type="component" value="Chromosome 2"/>
</dbReference>
<evidence type="ECO:0000259" key="2">
    <source>
        <dbReference type="PROSITE" id="PS50053"/>
    </source>
</evidence>
<feature type="compositionally biased region" description="Polar residues" evidence="1">
    <location>
        <begin position="303"/>
        <end position="317"/>
    </location>
</feature>
<dbReference type="GeneID" id="66979328"/>
<reference evidence="3" key="1">
    <citation type="submission" date="2021-01" db="EMBL/GenBank/DDBJ databases">
        <authorList>
            <consortium name="Aspergillus chevalieri M1 genome sequencing consortium"/>
            <person name="Kazuki M."/>
            <person name="Futagami T."/>
        </authorList>
    </citation>
    <scope>NUCLEOTIDE SEQUENCE</scope>
    <source>
        <strain evidence="3">M1</strain>
    </source>
</reference>
<keyword evidence="4" id="KW-1185">Reference proteome</keyword>
<feature type="domain" description="Ubiquitin-like" evidence="2">
    <location>
        <begin position="332"/>
        <end position="404"/>
    </location>
</feature>
<dbReference type="RefSeq" id="XP_043133491.1">
    <property type="nucleotide sequence ID" value="XM_043284728.1"/>
</dbReference>
<dbReference type="PROSITE" id="PS50053">
    <property type="entry name" value="UBIQUITIN_2"/>
    <property type="match status" value="1"/>
</dbReference>
<feature type="compositionally biased region" description="Basic and acidic residues" evidence="1">
    <location>
        <begin position="116"/>
        <end position="125"/>
    </location>
</feature>
<sequence>MRSFFRRPSWAKRGIEDSTPDFYRRSEHTYADIIAATKEARERSTIEFANNDQVADGKASKNRPTQNQVGVGEGTPSDKLSGVISDQNCSIGLGPGSHCVLQEEKELSSHGAQRMRSADKSDTVHNHNTSAPDRGPVADIQSIGRHCSHSSGLAPCMHEGTNNASDDESASEGIPRDNNQTKYKATGHDKSIQDDVVVQILITSEIENTKPLIVHRKASQSLREVRLAWCKRQGLPEDMQLSVFLTWKGRRLFDVTTCKSLGINNVKDNFDGFSDFHYSSVDDGRHIHMEAVTDDSFTFKQRQQRSPALSATESQAGPNPRAFGSHGRDVLMKIILRCPELDDFGAKVSQKSPVSQIISAFKDARRIPAQKCVHLLFDGDQLDPNACLLDYDIADQDMVDVLIR</sequence>
<feature type="region of interest" description="Disordered" evidence="1">
    <location>
        <begin position="303"/>
        <end position="322"/>
    </location>
</feature>
<feature type="region of interest" description="Disordered" evidence="1">
    <location>
        <begin position="40"/>
        <end position="83"/>
    </location>
</feature>
<organism evidence="3 4">
    <name type="scientific">Aspergillus chevalieri</name>
    <name type="common">Eurotium chevalieri</name>
    <dbReference type="NCBI Taxonomy" id="182096"/>
    <lineage>
        <taxon>Eukaryota</taxon>
        <taxon>Fungi</taxon>
        <taxon>Dikarya</taxon>
        <taxon>Ascomycota</taxon>
        <taxon>Pezizomycotina</taxon>
        <taxon>Eurotiomycetes</taxon>
        <taxon>Eurotiomycetidae</taxon>
        <taxon>Eurotiales</taxon>
        <taxon>Aspergillaceae</taxon>
        <taxon>Aspergillus</taxon>
        <taxon>Aspergillus subgen. Aspergillus</taxon>
    </lineage>
</organism>
<evidence type="ECO:0000313" key="4">
    <source>
        <dbReference type="Proteomes" id="UP000637239"/>
    </source>
</evidence>
<feature type="region of interest" description="Disordered" evidence="1">
    <location>
        <begin position="152"/>
        <end position="186"/>
    </location>
</feature>
<dbReference type="InterPro" id="IPR022617">
    <property type="entry name" value="Rad60/SUMO-like_dom"/>
</dbReference>
<accession>A0A7R7VJI5</accession>
<name>A0A7R7VJI5_ASPCH</name>
<feature type="region of interest" description="Disordered" evidence="1">
    <location>
        <begin position="107"/>
        <end position="137"/>
    </location>
</feature>
<reference evidence="3" key="2">
    <citation type="submission" date="2021-02" db="EMBL/GenBank/DDBJ databases">
        <title>Aspergillus chevalieri M1 genome sequence.</title>
        <authorList>
            <person name="Kadooka C."/>
            <person name="Mori K."/>
            <person name="Futagami T."/>
        </authorList>
    </citation>
    <scope>NUCLEOTIDE SEQUENCE</scope>
    <source>
        <strain evidence="3">M1</strain>
    </source>
</reference>
<dbReference type="AlphaFoldDB" id="A0A7R7VJI5"/>
<dbReference type="SUPFAM" id="SSF54236">
    <property type="entry name" value="Ubiquitin-like"/>
    <property type="match status" value="1"/>
</dbReference>
<proteinExistence type="predicted"/>
<gene>
    <name evidence="3" type="ORF">ACHE_20427S</name>
</gene>
<dbReference type="KEGG" id="ache:ACHE_20427S"/>
<evidence type="ECO:0000313" key="3">
    <source>
        <dbReference type="EMBL" id="BCR84969.1"/>
    </source>
</evidence>
<dbReference type="InterPro" id="IPR029071">
    <property type="entry name" value="Ubiquitin-like_domsf"/>
</dbReference>
<dbReference type="Gene3D" id="3.10.20.90">
    <property type="entry name" value="Phosphatidylinositol 3-kinase Catalytic Subunit, Chain A, domain 1"/>
    <property type="match status" value="1"/>
</dbReference>